<dbReference type="Proteomes" id="UP001373714">
    <property type="component" value="Unassembled WGS sequence"/>
</dbReference>
<protein>
    <submittedName>
        <fullName evidence="1">Uncharacterized protein</fullName>
    </submittedName>
</protein>
<comment type="caution">
    <text evidence="1">The sequence shown here is derived from an EMBL/GenBank/DDBJ whole genome shotgun (WGS) entry which is preliminary data.</text>
</comment>
<organism evidence="1 2">
    <name type="scientific">Orbilia blumenaviensis</name>
    <dbReference type="NCBI Taxonomy" id="1796055"/>
    <lineage>
        <taxon>Eukaryota</taxon>
        <taxon>Fungi</taxon>
        <taxon>Dikarya</taxon>
        <taxon>Ascomycota</taxon>
        <taxon>Pezizomycotina</taxon>
        <taxon>Orbiliomycetes</taxon>
        <taxon>Orbiliales</taxon>
        <taxon>Orbiliaceae</taxon>
        <taxon>Orbilia</taxon>
    </lineage>
</organism>
<name>A0AAV9VLU0_9PEZI</name>
<reference evidence="1 2" key="1">
    <citation type="submission" date="2019-10" db="EMBL/GenBank/DDBJ databases">
        <authorList>
            <person name="Palmer J.M."/>
        </authorList>
    </citation>
    <scope>NUCLEOTIDE SEQUENCE [LARGE SCALE GENOMIC DNA]</scope>
    <source>
        <strain evidence="1 2">TWF730</strain>
    </source>
</reference>
<accession>A0AAV9VLU0</accession>
<gene>
    <name evidence="1" type="ORF">TWF730_000072</name>
</gene>
<sequence length="286" mass="32150">MCRHAHHNNQRTLLASAILTGLQQYQQSRRTSSQPTIQNPSRSFQEPMVRGITYIPPHYNEPADPNPPAYEEVAATAKPSLIDEKQSLYRLSTEDAVPPHVRARVAVIDDDGSYNPNTGLDSSVTAAATPRFINTPPLITLSPATTTTSTVSAIPTNNESNKPKDAALTHLLSAISLYFDTQITLHGDSRPATVRKLEYKKAKKLLKAEKKYIEHMAKKEKKCHNGSNKCGERSERYTEKMEKRAEKMERWTEWVVQKAGEREERLRHVRGYGHGRGPLQRVEATA</sequence>
<evidence type="ECO:0000313" key="2">
    <source>
        <dbReference type="Proteomes" id="UP001373714"/>
    </source>
</evidence>
<dbReference type="EMBL" id="JAVHNS010000001">
    <property type="protein sequence ID" value="KAK6362616.1"/>
    <property type="molecule type" value="Genomic_DNA"/>
</dbReference>
<proteinExistence type="predicted"/>
<dbReference type="AlphaFoldDB" id="A0AAV9VLU0"/>
<keyword evidence="2" id="KW-1185">Reference proteome</keyword>
<evidence type="ECO:0000313" key="1">
    <source>
        <dbReference type="EMBL" id="KAK6362616.1"/>
    </source>
</evidence>